<dbReference type="Proteomes" id="UP000223060">
    <property type="component" value="Chromosome"/>
</dbReference>
<proteinExistence type="predicted"/>
<dbReference type="AlphaFoldDB" id="A0A1S7FVW4"/>
<dbReference type="EMBL" id="CP011102">
    <property type="protein sequence ID" value="AQY51522.1"/>
    <property type="molecule type" value="Genomic_DNA"/>
</dbReference>
<evidence type="ECO:0000259" key="1">
    <source>
        <dbReference type="Pfam" id="PF12645"/>
    </source>
</evidence>
<dbReference type="RefSeq" id="WP_036060817.1">
    <property type="nucleotide sequence ID" value="NZ_CP011102.1"/>
</dbReference>
<evidence type="ECO:0000313" key="3">
    <source>
        <dbReference type="Proteomes" id="UP000223060"/>
    </source>
</evidence>
<sequence length="80" mass="9583">MREKLRNHTLLEYEIIEQATQGDIFAVRYVLEYFGSYISKLATRKLYDEFGVCQVVVDHDLKSRIESRLISKIFEFNLEY</sequence>
<organism evidence="2 3">
    <name type="scientific">Listeria weihenstephanensis</name>
    <dbReference type="NCBI Taxonomy" id="1006155"/>
    <lineage>
        <taxon>Bacteria</taxon>
        <taxon>Bacillati</taxon>
        <taxon>Bacillota</taxon>
        <taxon>Bacilli</taxon>
        <taxon>Bacillales</taxon>
        <taxon>Listeriaceae</taxon>
        <taxon>Listeria</taxon>
    </lineage>
</organism>
<name>A0A1S7FVW4_9LIST</name>
<protein>
    <recommendedName>
        <fullName evidence="1">Helix-turn-helix conjugative transposon-like domain-containing protein</fullName>
    </recommendedName>
</protein>
<dbReference type="InterPro" id="IPR024760">
    <property type="entry name" value="HTH_dom_conjug_TS-like"/>
</dbReference>
<gene>
    <name evidence="2" type="ORF">UE46_11075</name>
</gene>
<reference evidence="3" key="1">
    <citation type="submission" date="2015-03" db="EMBL/GenBank/DDBJ databases">
        <authorList>
            <person name="Ferrari E."/>
            <person name="Walter M.C."/>
            <person name="Huptas C."/>
            <person name="Scherer S."/>
            <person name="Mueller-Herbst S."/>
        </authorList>
    </citation>
    <scope>NUCLEOTIDE SEQUENCE [LARGE SCALE GENOMIC DNA]</scope>
    <source>
        <strain evidence="3">LWP01</strain>
    </source>
</reference>
<dbReference type="KEGG" id="lwi:UE46_11075"/>
<keyword evidence="3" id="KW-1185">Reference proteome</keyword>
<dbReference type="Pfam" id="PF12645">
    <property type="entry name" value="HTH_16"/>
    <property type="match status" value="1"/>
</dbReference>
<evidence type="ECO:0000313" key="2">
    <source>
        <dbReference type="EMBL" id="AQY51522.1"/>
    </source>
</evidence>
<feature type="domain" description="Helix-turn-helix conjugative transposon-like" evidence="1">
    <location>
        <begin position="13"/>
        <end position="77"/>
    </location>
</feature>
<accession>A0A1S7FVW4</accession>